<proteinExistence type="predicted"/>
<dbReference type="OrthoDB" id="2885878at2"/>
<protein>
    <submittedName>
        <fullName evidence="1">Uncharacterized protein</fullName>
    </submittedName>
</protein>
<name>A0A372LFJ2_9BACI</name>
<comment type="caution">
    <text evidence="1">The sequence shown here is derived from an EMBL/GenBank/DDBJ whole genome shotgun (WGS) entry which is preliminary data.</text>
</comment>
<dbReference type="AlphaFoldDB" id="A0A372LFJ2"/>
<reference evidence="1 2" key="1">
    <citation type="submission" date="2018-08" db="EMBL/GenBank/DDBJ databases">
        <title>Bacillus chawlae sp. nov., Bacillus glennii sp. nov., and Bacillus saganii sp. nov. Isolated from the Vehicle Assembly Building at Kennedy Space Center where the Viking Spacecraft were Assembled.</title>
        <authorList>
            <person name="Seuylemezian A."/>
            <person name="Vaishampayan P."/>
        </authorList>
    </citation>
    <scope>NUCLEOTIDE SEQUENCE [LARGE SCALE GENOMIC DNA]</scope>
    <source>
        <strain evidence="1 2">V44-8</strain>
    </source>
</reference>
<gene>
    <name evidence="1" type="ORF">D0466_03925</name>
</gene>
<dbReference type="Proteomes" id="UP000262939">
    <property type="component" value="Unassembled WGS sequence"/>
</dbReference>
<dbReference type="EMBL" id="QVTD01000003">
    <property type="protein sequence ID" value="RFU65071.1"/>
    <property type="molecule type" value="Genomic_DNA"/>
</dbReference>
<evidence type="ECO:0000313" key="2">
    <source>
        <dbReference type="Proteomes" id="UP000262939"/>
    </source>
</evidence>
<accession>A0A372LFJ2</accession>
<sequence length="81" mass="9422">MLKYADKRNDTMDKIALLKSLKNARQGNIFSLEIPNHTIENGKQIEELAEELVRDGNIKLRECVQREYSIYLHGIIKYASE</sequence>
<keyword evidence="2" id="KW-1185">Reference proteome</keyword>
<evidence type="ECO:0000313" key="1">
    <source>
        <dbReference type="EMBL" id="RFU65071.1"/>
    </source>
</evidence>
<organism evidence="1 2">
    <name type="scientific">Peribacillus glennii</name>
    <dbReference type="NCBI Taxonomy" id="2303991"/>
    <lineage>
        <taxon>Bacteria</taxon>
        <taxon>Bacillati</taxon>
        <taxon>Bacillota</taxon>
        <taxon>Bacilli</taxon>
        <taxon>Bacillales</taxon>
        <taxon>Bacillaceae</taxon>
        <taxon>Peribacillus</taxon>
    </lineage>
</organism>